<gene>
    <name evidence="1" type="ORF">L484_012320</name>
</gene>
<proteinExistence type="predicted"/>
<accession>W9S2J7</accession>
<keyword evidence="2" id="KW-1185">Reference proteome</keyword>
<evidence type="ECO:0008006" key="3">
    <source>
        <dbReference type="Google" id="ProtNLM"/>
    </source>
</evidence>
<dbReference type="STRING" id="981085.W9S2J7"/>
<reference evidence="2" key="1">
    <citation type="submission" date="2013-01" db="EMBL/GenBank/DDBJ databases">
        <title>Draft Genome Sequence of a Mulberry Tree, Morus notabilis C.K. Schneid.</title>
        <authorList>
            <person name="He N."/>
            <person name="Zhao S."/>
        </authorList>
    </citation>
    <scope>NUCLEOTIDE SEQUENCE</scope>
</reference>
<dbReference type="Gene3D" id="1.10.600.10">
    <property type="entry name" value="Farnesyl Diphosphate Synthase"/>
    <property type="match status" value="1"/>
</dbReference>
<dbReference type="InterPro" id="IPR008949">
    <property type="entry name" value="Isoprenoid_synthase_dom_sf"/>
</dbReference>
<dbReference type="AlphaFoldDB" id="W9S2J7"/>
<evidence type="ECO:0000313" key="2">
    <source>
        <dbReference type="Proteomes" id="UP000030645"/>
    </source>
</evidence>
<dbReference type="Proteomes" id="UP000030645">
    <property type="component" value="Unassembled WGS sequence"/>
</dbReference>
<protein>
    <recommendedName>
        <fullName evidence="3">Terpene synthase metal-binding domain-containing protein</fullName>
    </recommendedName>
</protein>
<dbReference type="SUPFAM" id="SSF48576">
    <property type="entry name" value="Terpenoid synthases"/>
    <property type="match status" value="1"/>
</dbReference>
<evidence type="ECO:0000313" key="1">
    <source>
        <dbReference type="EMBL" id="EXC05287.1"/>
    </source>
</evidence>
<sequence length="98" mass="11306">MALFRKGRARKRGCSMKQYSASEEEAYEEVRKQTVDAWKDITEDWLDEAKDVPRPLLMRVINLARSIDVIYKDGDNYSNSGGVMRSFIQSLLVDALQM</sequence>
<dbReference type="EMBL" id="KE345525">
    <property type="protein sequence ID" value="EXC05287.1"/>
    <property type="molecule type" value="Genomic_DNA"/>
</dbReference>
<organism evidence="1 2">
    <name type="scientific">Morus notabilis</name>
    <dbReference type="NCBI Taxonomy" id="981085"/>
    <lineage>
        <taxon>Eukaryota</taxon>
        <taxon>Viridiplantae</taxon>
        <taxon>Streptophyta</taxon>
        <taxon>Embryophyta</taxon>
        <taxon>Tracheophyta</taxon>
        <taxon>Spermatophyta</taxon>
        <taxon>Magnoliopsida</taxon>
        <taxon>eudicotyledons</taxon>
        <taxon>Gunneridae</taxon>
        <taxon>Pentapetalae</taxon>
        <taxon>rosids</taxon>
        <taxon>fabids</taxon>
        <taxon>Rosales</taxon>
        <taxon>Moraceae</taxon>
        <taxon>Moreae</taxon>
        <taxon>Morus</taxon>
    </lineage>
</organism>
<name>W9S2J7_9ROSA</name>